<organism evidence="4 5">
    <name type="scientific">Stella humosa</name>
    <dbReference type="NCBI Taxonomy" id="94"/>
    <lineage>
        <taxon>Bacteria</taxon>
        <taxon>Pseudomonadati</taxon>
        <taxon>Pseudomonadota</taxon>
        <taxon>Alphaproteobacteria</taxon>
        <taxon>Rhodospirillales</taxon>
        <taxon>Stellaceae</taxon>
        <taxon>Stella</taxon>
    </lineage>
</organism>
<dbReference type="GO" id="GO:0008962">
    <property type="term" value="F:phosphatidylglycerophosphatase activity"/>
    <property type="evidence" value="ECO:0007669"/>
    <property type="project" value="UniProtKB-EC"/>
</dbReference>
<dbReference type="EMBL" id="RJKX01000011">
    <property type="protein sequence ID" value="ROQ01568.1"/>
    <property type="molecule type" value="Genomic_DNA"/>
</dbReference>
<keyword evidence="1" id="KW-0479">Metal-binding</keyword>
<proteinExistence type="predicted"/>
<keyword evidence="1" id="KW-0378">Hydrolase</keyword>
<dbReference type="PIRSF" id="PIRSF006162">
    <property type="entry name" value="PgpA"/>
    <property type="match status" value="1"/>
</dbReference>
<protein>
    <recommendedName>
        <fullName evidence="1">Phosphatidylglycerophosphatase A</fullName>
        <ecNumber evidence="1">3.1.3.27</ecNumber>
    </recommendedName>
    <alternativeName>
        <fullName evidence="1">Phosphatidylglycerolphosphate phosphatase A</fullName>
    </alternativeName>
</protein>
<dbReference type="InterPro" id="IPR026037">
    <property type="entry name" value="PgpA"/>
</dbReference>
<keyword evidence="1" id="KW-0997">Cell inner membrane</keyword>
<keyword evidence="1" id="KW-0442">Lipid degradation</keyword>
<keyword evidence="1" id="KW-0460">Magnesium</keyword>
<dbReference type="Gene3D" id="1.10.3760.10">
    <property type="entry name" value="PgpA-like"/>
    <property type="match status" value="1"/>
</dbReference>
<reference evidence="4 5" key="1">
    <citation type="submission" date="2018-11" db="EMBL/GenBank/DDBJ databases">
        <title>Genomic Encyclopedia of Type Strains, Phase IV (KMG-IV): sequencing the most valuable type-strain genomes for metagenomic binning, comparative biology and taxonomic classification.</title>
        <authorList>
            <person name="Goeker M."/>
        </authorList>
    </citation>
    <scope>NUCLEOTIDE SEQUENCE [LARGE SCALE GENOMIC DNA]</scope>
    <source>
        <strain evidence="4 5">DSM 5900</strain>
    </source>
</reference>
<evidence type="ECO:0000259" key="3">
    <source>
        <dbReference type="Pfam" id="PF04608"/>
    </source>
</evidence>
<feature type="transmembrane region" description="Helical" evidence="2">
    <location>
        <begin position="92"/>
        <end position="114"/>
    </location>
</feature>
<dbReference type="Proteomes" id="UP000278222">
    <property type="component" value="Unassembled WGS sequence"/>
</dbReference>
<keyword evidence="1 2" id="KW-0472">Membrane</keyword>
<keyword evidence="1" id="KW-1003">Cell membrane</keyword>
<evidence type="ECO:0000256" key="1">
    <source>
        <dbReference type="PIRNR" id="PIRNR006162"/>
    </source>
</evidence>
<dbReference type="RefSeq" id="WP_123688312.1">
    <property type="nucleotide sequence ID" value="NZ_AP019700.1"/>
</dbReference>
<comment type="cofactor">
    <cofactor evidence="1">
        <name>Mg(2+)</name>
        <dbReference type="ChEBI" id="CHEBI:18420"/>
    </cofactor>
</comment>
<evidence type="ECO:0000256" key="2">
    <source>
        <dbReference type="SAM" id="Phobius"/>
    </source>
</evidence>
<feature type="domain" description="YutG/PgpA" evidence="3">
    <location>
        <begin position="16"/>
        <end position="154"/>
    </location>
</feature>
<keyword evidence="5" id="KW-1185">Reference proteome</keyword>
<dbReference type="CDD" id="cd06971">
    <property type="entry name" value="PgpA"/>
    <property type="match status" value="1"/>
</dbReference>
<keyword evidence="2" id="KW-1133">Transmembrane helix</keyword>
<keyword evidence="1" id="KW-0595">Phospholipid degradation</keyword>
<evidence type="ECO:0000313" key="4">
    <source>
        <dbReference type="EMBL" id="ROQ01568.1"/>
    </source>
</evidence>
<keyword evidence="1" id="KW-1208">Phospholipid metabolism</keyword>
<feature type="transmembrane region" description="Helical" evidence="2">
    <location>
        <begin position="134"/>
        <end position="158"/>
    </location>
</feature>
<dbReference type="GO" id="GO:0046872">
    <property type="term" value="F:metal ion binding"/>
    <property type="evidence" value="ECO:0007669"/>
    <property type="project" value="UniProtKB-KW"/>
</dbReference>
<comment type="caution">
    <text evidence="4">The sequence shown here is derived from an EMBL/GenBank/DDBJ whole genome shotgun (WGS) entry which is preliminary data.</text>
</comment>
<dbReference type="OrthoDB" id="9804091at2"/>
<sequence length="159" mass="16509">MKVRPPLYFFHPARLVATGFGVGLAPTAPGTWGSLAALVPGVAMLHWLGPLWLAVAALVVFALGAMATDKLLANGAAHDPGYIVVDEIGGQWLALVPAAVDPLSVGLAFILFRLFDVWKPGPIGWIDRNLAGGIGAMLDDAAAGLAAALALVVVLWWLP</sequence>
<comment type="catalytic activity">
    <reaction evidence="1">
        <text>a 1,2-diacyl-sn-glycero-3-phospho-(1'-sn-glycero-3'-phosphate) + H2O = a 1,2-diacyl-sn-glycero-3-phospho-(1'-sn-glycerol) + phosphate</text>
        <dbReference type="Rhea" id="RHEA:33751"/>
        <dbReference type="ChEBI" id="CHEBI:15377"/>
        <dbReference type="ChEBI" id="CHEBI:43474"/>
        <dbReference type="ChEBI" id="CHEBI:60110"/>
        <dbReference type="ChEBI" id="CHEBI:64716"/>
        <dbReference type="EC" id="3.1.3.27"/>
    </reaction>
</comment>
<dbReference type="InterPro" id="IPR007686">
    <property type="entry name" value="YutG/PgpA"/>
</dbReference>
<dbReference type="EC" id="3.1.3.27" evidence="1"/>
<dbReference type="GO" id="GO:0006655">
    <property type="term" value="P:phosphatidylglycerol biosynthetic process"/>
    <property type="evidence" value="ECO:0007669"/>
    <property type="project" value="UniProtKB-UniPathway"/>
</dbReference>
<name>A0A3N1MD98_9PROT</name>
<comment type="subcellular location">
    <subcellularLocation>
        <location evidence="1">Cell inner membrane</location>
        <topology evidence="1">Multi-pass membrane protein</topology>
    </subcellularLocation>
</comment>
<gene>
    <name evidence="4" type="ORF">EDC65_0748</name>
</gene>
<dbReference type="AlphaFoldDB" id="A0A3N1MD98"/>
<dbReference type="GO" id="GO:0005886">
    <property type="term" value="C:plasma membrane"/>
    <property type="evidence" value="ECO:0007669"/>
    <property type="project" value="UniProtKB-SubCell"/>
</dbReference>
<evidence type="ECO:0000313" key="5">
    <source>
        <dbReference type="Proteomes" id="UP000278222"/>
    </source>
</evidence>
<accession>A0A3N1MD98</accession>
<dbReference type="PANTHER" id="PTHR36305">
    <property type="entry name" value="PHOSPHATIDYLGLYCEROPHOSPHATASE A"/>
    <property type="match status" value="1"/>
</dbReference>
<feature type="transmembrane region" description="Helical" evidence="2">
    <location>
        <begin position="52"/>
        <end position="72"/>
    </location>
</feature>
<dbReference type="SUPFAM" id="SSF101307">
    <property type="entry name" value="YutG-like"/>
    <property type="match status" value="1"/>
</dbReference>
<comment type="pathway">
    <text evidence="1">Phospholipid metabolism; phosphatidylglycerol biosynthesis; phosphatidylglycerol from CDP-diacylglycerol: step 2/2.</text>
</comment>
<comment type="function">
    <text evidence="1">Lipid phosphatase which dephosphorylates phosphatidylglycerophosphate (PGP) to phosphatidylglycerol (PG).</text>
</comment>
<dbReference type="UniPathway" id="UPA00084">
    <property type="reaction ID" value="UER00504"/>
</dbReference>
<dbReference type="GO" id="GO:0009395">
    <property type="term" value="P:phospholipid catabolic process"/>
    <property type="evidence" value="ECO:0007669"/>
    <property type="project" value="UniProtKB-KW"/>
</dbReference>
<dbReference type="Pfam" id="PF04608">
    <property type="entry name" value="PgpA"/>
    <property type="match status" value="1"/>
</dbReference>
<dbReference type="InterPro" id="IPR036681">
    <property type="entry name" value="PgpA-like_sf"/>
</dbReference>
<keyword evidence="1" id="KW-0443">Lipid metabolism</keyword>
<keyword evidence="1 2" id="KW-0812">Transmembrane</keyword>
<dbReference type="PANTHER" id="PTHR36305:SF1">
    <property type="entry name" value="PHOSPHATIDYLGLYCEROPHOSPHATASE A"/>
    <property type="match status" value="1"/>
</dbReference>